<dbReference type="OrthoDB" id="9970435at2759"/>
<keyword evidence="10" id="KW-0175">Coiled coil</keyword>
<organism evidence="14 15">
    <name type="scientific">Jatropha curcas</name>
    <name type="common">Barbados nut</name>
    <dbReference type="NCBI Taxonomy" id="180498"/>
    <lineage>
        <taxon>Eukaryota</taxon>
        <taxon>Viridiplantae</taxon>
        <taxon>Streptophyta</taxon>
        <taxon>Embryophyta</taxon>
        <taxon>Tracheophyta</taxon>
        <taxon>Spermatophyta</taxon>
        <taxon>Magnoliopsida</taxon>
        <taxon>eudicotyledons</taxon>
        <taxon>Gunneridae</taxon>
        <taxon>Pentapetalae</taxon>
        <taxon>rosids</taxon>
        <taxon>fabids</taxon>
        <taxon>Malpighiales</taxon>
        <taxon>Euphorbiaceae</taxon>
        <taxon>Crotonoideae</taxon>
        <taxon>Jatropheae</taxon>
        <taxon>Jatropha</taxon>
    </lineage>
</organism>
<evidence type="ECO:0000259" key="12">
    <source>
        <dbReference type="PROSITE" id="PS51380"/>
    </source>
</evidence>
<dbReference type="AlphaFoldDB" id="A0A067K5V0"/>
<feature type="transmembrane region" description="Helical" evidence="11">
    <location>
        <begin position="455"/>
        <end position="474"/>
    </location>
</feature>
<evidence type="ECO:0000259" key="13">
    <source>
        <dbReference type="PROSITE" id="PS51382"/>
    </source>
</evidence>
<protein>
    <recommendedName>
        <fullName evidence="16">PHO1</fullName>
    </recommendedName>
</protein>
<comment type="subcellular location">
    <subcellularLocation>
        <location evidence="1">Cell membrane</location>
        <topology evidence="1">Multi-pass membrane protein</topology>
    </subcellularLocation>
</comment>
<evidence type="ECO:0000256" key="4">
    <source>
        <dbReference type="ARBA" id="ARBA00022475"/>
    </source>
</evidence>
<comment type="function">
    <text evidence="9">May transport inorganic phosphate (Pi).</text>
</comment>
<dbReference type="GO" id="GO:0005802">
    <property type="term" value="C:trans-Golgi network"/>
    <property type="evidence" value="ECO:0007669"/>
    <property type="project" value="TreeGrafter"/>
</dbReference>
<keyword evidence="15" id="KW-1185">Reference proteome</keyword>
<feature type="transmembrane region" description="Helical" evidence="11">
    <location>
        <begin position="413"/>
        <end position="434"/>
    </location>
</feature>
<evidence type="ECO:0000256" key="8">
    <source>
        <dbReference type="ARBA" id="ARBA00023136"/>
    </source>
</evidence>
<dbReference type="Pfam" id="PF03124">
    <property type="entry name" value="EXS"/>
    <property type="match status" value="1"/>
</dbReference>
<keyword evidence="8 11" id="KW-0472">Membrane</keyword>
<reference evidence="14 15" key="1">
    <citation type="journal article" date="2014" name="PLoS ONE">
        <title>Global Analysis of Gene Expression Profiles in Physic Nut (Jatropha curcas L.) Seedlings Exposed to Salt Stress.</title>
        <authorList>
            <person name="Zhang L."/>
            <person name="Zhang C."/>
            <person name="Wu P."/>
            <person name="Chen Y."/>
            <person name="Li M."/>
            <person name="Jiang H."/>
            <person name="Wu G."/>
        </authorList>
    </citation>
    <scope>NUCLEOTIDE SEQUENCE [LARGE SCALE GENOMIC DNA]</scope>
    <source>
        <strain evidence="15">cv. GZQX0401</strain>
        <tissue evidence="14">Young leaves</tissue>
    </source>
</reference>
<dbReference type="CDD" id="cd14476">
    <property type="entry name" value="SPX_PHO1_like"/>
    <property type="match status" value="1"/>
</dbReference>
<evidence type="ECO:0000256" key="2">
    <source>
        <dbReference type="ARBA" id="ARBA00009665"/>
    </source>
</evidence>
<keyword evidence="6 11" id="KW-0812">Transmembrane</keyword>
<keyword evidence="7 11" id="KW-1133">Transmembrane helix</keyword>
<evidence type="ECO:0000256" key="1">
    <source>
        <dbReference type="ARBA" id="ARBA00004651"/>
    </source>
</evidence>
<dbReference type="GO" id="GO:0005886">
    <property type="term" value="C:plasma membrane"/>
    <property type="evidence" value="ECO:0007669"/>
    <property type="project" value="UniProtKB-SubCell"/>
</dbReference>
<gene>
    <name evidence="14" type="ORF">JCGZ_19873</name>
</gene>
<feature type="transmembrane region" description="Helical" evidence="11">
    <location>
        <begin position="370"/>
        <end position="393"/>
    </location>
</feature>
<sequence>MKFGKEFAAQMVQEWQEAYMDYNHLKKILKEILHFKQRNIPSSMAAAEPSKTISLKRRVSLYRAFSGLISSPRNSISDEDEPILITASQEDEGGGHYRTTFLNTSEEGGEYELEFFRKLDDQFNKVVKFYKEKVEEVTAEAEDLSKQMDALIALRIKVHNPDLGGAFLGNLHADRVGNPINCKSGSPRSQGSSQMEVIQEVEMSNEVNVEDEEKRDSDNNIKGFRAASLEVLDHVKIIVEPETPISTMKNIISSSKADLSYSKEELRKVEELMARAFTEFYNKLGLLKSYCFLNQLAFSKIMKKYDKITSRNASKAYLKMVDTSYLGSSEEVAKLVERVEAIFIKHFANGNHRKGMKILRPRPKREKHRITFILGLFSGCSAALAVAVIVLVHARDILNDPEGPKYMENIFPLYTFFGYISLHLLMFAAAIYFWKRYRVNYAFIFGLKRGTELGYREVLLLSSGLLLLTLSGVLSNLDMEMEPKTKSYKALTELVPLGLLAVVLFITFCPFNIIYRSSRFFLIQCFIHCLLAPLYKVTLADFFLGDQLTSQVQAFRNLEFYICYYGWGDFKRRSNKCLESQVFETFYFVVAIVPYWVRFLQCLRRLFEEKDTMQAYNSVKYFSIIIAVALKTYHDLKVGKTNLEIIWKIMVAVTSGFATIFGTYWDIVIDWGLLQRNSRNPWLRDKLLIPNKNVYFVAMGLNIVLRLAWLQTVLGFTEAPYLHKSALTAIVACLEIIRRGIWNFFRLENEHLNNVGKYRAFKSVPLPFYYGV</sequence>
<name>A0A067K5V0_JATCU</name>
<feature type="transmembrane region" description="Helical" evidence="11">
    <location>
        <begin position="645"/>
        <end position="673"/>
    </location>
</feature>
<proteinExistence type="inferred from homology"/>
<dbReference type="InterPro" id="IPR034092">
    <property type="entry name" value="PHO1_SPX"/>
</dbReference>
<feature type="transmembrane region" description="Helical" evidence="11">
    <location>
        <begin position="694"/>
        <end position="714"/>
    </location>
</feature>
<dbReference type="InterPro" id="IPR004342">
    <property type="entry name" value="EXS_C"/>
</dbReference>
<dbReference type="PANTHER" id="PTHR10783:SF124">
    <property type="entry name" value="PHOSPHATE TRANSPORTER PHO1 HOMOLOG 9"/>
    <property type="match status" value="1"/>
</dbReference>
<dbReference type="GO" id="GO:0000822">
    <property type="term" value="F:inositol hexakisphosphate binding"/>
    <property type="evidence" value="ECO:0007669"/>
    <property type="project" value="TreeGrafter"/>
</dbReference>
<evidence type="ECO:0000313" key="15">
    <source>
        <dbReference type="Proteomes" id="UP000027138"/>
    </source>
</evidence>
<dbReference type="GO" id="GO:0016036">
    <property type="term" value="P:cellular response to phosphate starvation"/>
    <property type="evidence" value="ECO:0007669"/>
    <property type="project" value="TreeGrafter"/>
</dbReference>
<keyword evidence="3" id="KW-0813">Transport</keyword>
<dbReference type="Pfam" id="PF03105">
    <property type="entry name" value="SPX"/>
    <property type="match status" value="1"/>
</dbReference>
<dbReference type="PROSITE" id="PS51380">
    <property type="entry name" value="EXS"/>
    <property type="match status" value="1"/>
</dbReference>
<evidence type="ECO:0000313" key="14">
    <source>
        <dbReference type="EMBL" id="KDP27174.1"/>
    </source>
</evidence>
<evidence type="ECO:0000256" key="5">
    <source>
        <dbReference type="ARBA" id="ARBA00022592"/>
    </source>
</evidence>
<comment type="similarity">
    <text evidence="2">Belongs to the SYG1 (TC 2.A.94) family.</text>
</comment>
<evidence type="ECO:0000256" key="9">
    <source>
        <dbReference type="ARBA" id="ARBA00043939"/>
    </source>
</evidence>
<feature type="coiled-coil region" evidence="10">
    <location>
        <begin position="127"/>
        <end position="154"/>
    </location>
</feature>
<dbReference type="GO" id="GO:0006817">
    <property type="term" value="P:phosphate ion transport"/>
    <property type="evidence" value="ECO:0007669"/>
    <property type="project" value="UniProtKB-KW"/>
</dbReference>
<evidence type="ECO:0000256" key="7">
    <source>
        <dbReference type="ARBA" id="ARBA00022989"/>
    </source>
</evidence>
<dbReference type="InterPro" id="IPR004331">
    <property type="entry name" value="SPX_dom"/>
</dbReference>
<dbReference type="PANTHER" id="PTHR10783">
    <property type="entry name" value="XENOTROPIC AND POLYTROPIC RETROVIRUS RECEPTOR 1-RELATED"/>
    <property type="match status" value="1"/>
</dbReference>
<dbReference type="PROSITE" id="PS51382">
    <property type="entry name" value="SPX"/>
    <property type="match status" value="1"/>
</dbReference>
<feature type="transmembrane region" description="Helical" evidence="11">
    <location>
        <begin position="585"/>
        <end position="603"/>
    </location>
</feature>
<evidence type="ECO:0008006" key="16">
    <source>
        <dbReference type="Google" id="ProtNLM"/>
    </source>
</evidence>
<dbReference type="Proteomes" id="UP000027138">
    <property type="component" value="Unassembled WGS sequence"/>
</dbReference>
<dbReference type="KEGG" id="jcu:105644091"/>
<feature type="transmembrane region" description="Helical" evidence="11">
    <location>
        <begin position="615"/>
        <end position="633"/>
    </location>
</feature>
<evidence type="ECO:0000256" key="10">
    <source>
        <dbReference type="SAM" id="Coils"/>
    </source>
</evidence>
<feature type="domain" description="EXS" evidence="12">
    <location>
        <begin position="578"/>
        <end position="772"/>
    </location>
</feature>
<dbReference type="EMBL" id="KK914862">
    <property type="protein sequence ID" value="KDP27174.1"/>
    <property type="molecule type" value="Genomic_DNA"/>
</dbReference>
<feature type="domain" description="SPX" evidence="13">
    <location>
        <begin position="1"/>
        <end position="319"/>
    </location>
</feature>
<keyword evidence="5" id="KW-0592">Phosphate transport</keyword>
<evidence type="ECO:0000256" key="3">
    <source>
        <dbReference type="ARBA" id="ARBA00022448"/>
    </source>
</evidence>
<evidence type="ECO:0000256" key="11">
    <source>
        <dbReference type="SAM" id="Phobius"/>
    </source>
</evidence>
<feature type="transmembrane region" description="Helical" evidence="11">
    <location>
        <begin position="520"/>
        <end position="538"/>
    </location>
</feature>
<keyword evidence="4" id="KW-1003">Cell membrane</keyword>
<accession>A0A067K5V0</accession>
<evidence type="ECO:0000256" key="6">
    <source>
        <dbReference type="ARBA" id="ARBA00022692"/>
    </source>
</evidence>
<feature type="transmembrane region" description="Helical" evidence="11">
    <location>
        <begin position="494"/>
        <end position="513"/>
    </location>
</feature>